<dbReference type="AlphaFoldDB" id="A0A6N6RGF1"/>
<evidence type="ECO:0000256" key="6">
    <source>
        <dbReference type="ARBA" id="ARBA00023012"/>
    </source>
</evidence>
<dbReference type="SUPFAM" id="SSF55874">
    <property type="entry name" value="ATPase domain of HSP90 chaperone/DNA topoisomerase II/histidine kinase"/>
    <property type="match status" value="1"/>
</dbReference>
<dbReference type="InterPro" id="IPR036890">
    <property type="entry name" value="HATPase_C_sf"/>
</dbReference>
<dbReference type="Pfam" id="PF02518">
    <property type="entry name" value="HATPase_c"/>
    <property type="match status" value="1"/>
</dbReference>
<keyword evidence="6" id="KW-0902">Two-component regulatory system</keyword>
<name>A0A6N6RGF1_9FLAO</name>
<evidence type="ECO:0000256" key="3">
    <source>
        <dbReference type="ARBA" id="ARBA00022553"/>
    </source>
</evidence>
<organism evidence="9 10">
    <name type="scientific">Phaeocystidibacter luteus</name>
    <dbReference type="NCBI Taxonomy" id="911197"/>
    <lineage>
        <taxon>Bacteria</taxon>
        <taxon>Pseudomonadati</taxon>
        <taxon>Bacteroidota</taxon>
        <taxon>Flavobacteriia</taxon>
        <taxon>Flavobacteriales</taxon>
        <taxon>Phaeocystidibacteraceae</taxon>
        <taxon>Phaeocystidibacter</taxon>
    </lineage>
</organism>
<dbReference type="SMART" id="SM00388">
    <property type="entry name" value="HisKA"/>
    <property type="match status" value="1"/>
</dbReference>
<accession>A0A6N6RGF1</accession>
<dbReference type="CDD" id="cd00075">
    <property type="entry name" value="HATPase"/>
    <property type="match status" value="1"/>
</dbReference>
<dbReference type="PANTHER" id="PTHR43711">
    <property type="entry name" value="TWO-COMPONENT HISTIDINE KINASE"/>
    <property type="match status" value="1"/>
</dbReference>
<dbReference type="PRINTS" id="PR00344">
    <property type="entry name" value="BCTRLSENSOR"/>
</dbReference>
<feature type="transmembrane region" description="Helical" evidence="7">
    <location>
        <begin position="7"/>
        <end position="27"/>
    </location>
</feature>
<evidence type="ECO:0000313" key="10">
    <source>
        <dbReference type="Proteomes" id="UP000468650"/>
    </source>
</evidence>
<feature type="domain" description="Histidine kinase" evidence="8">
    <location>
        <begin position="200"/>
        <end position="411"/>
    </location>
</feature>
<evidence type="ECO:0000256" key="5">
    <source>
        <dbReference type="ARBA" id="ARBA00022777"/>
    </source>
</evidence>
<dbReference type="PANTHER" id="PTHR43711:SF1">
    <property type="entry name" value="HISTIDINE KINASE 1"/>
    <property type="match status" value="1"/>
</dbReference>
<dbReference type="PROSITE" id="PS50109">
    <property type="entry name" value="HIS_KIN"/>
    <property type="match status" value="1"/>
</dbReference>
<sequence length="411" mass="46681">MDNRRLRLVLITGFLVITGVLVLQGLWLRKAFTVEQSRLDEDIHIALLEVVKELYSGQPLPQNNPVKRISPNYYAVNTEAEIDAELLEYFLSVEFERRRVNLDFEYAIYNCQDDEMVYGAYVSQGGKKKDDLGYFPTLDEYVYYFGVRFPGRSAFVASSLAEWIALTVLLLLVLGIYTYSVLHLLRQRRFSAMQRDFINTMAHEFKTPLSSIQMAAGYLDEHPLLQDDPRGVQYTKALLQSSSRLNQEVERILELGKVESNSLPLTLEEFNLKPELENVAKLVQSNYTTLKVDLAQVSDLTLMADNVHLKNVFYNILDNSAKYGAESVTVSARGIDGVVVIDIEDDGPGIPEKERETVFKKFHRSNVNREVKGFGLGLYYVKQVVEAHEGKVTLLDSNVGTKIEIQLKSEG</sequence>
<keyword evidence="4" id="KW-0808">Transferase</keyword>
<comment type="catalytic activity">
    <reaction evidence="1">
        <text>ATP + protein L-histidine = ADP + protein N-phospho-L-histidine.</text>
        <dbReference type="EC" id="2.7.13.3"/>
    </reaction>
</comment>
<dbReference type="SUPFAM" id="SSF47384">
    <property type="entry name" value="Homodimeric domain of signal transducing histidine kinase"/>
    <property type="match status" value="1"/>
</dbReference>
<evidence type="ECO:0000256" key="2">
    <source>
        <dbReference type="ARBA" id="ARBA00012438"/>
    </source>
</evidence>
<proteinExistence type="predicted"/>
<comment type="caution">
    <text evidence="9">The sequence shown here is derived from an EMBL/GenBank/DDBJ whole genome shotgun (WGS) entry which is preliminary data.</text>
</comment>
<dbReference type="Pfam" id="PF00512">
    <property type="entry name" value="HisKA"/>
    <property type="match status" value="1"/>
</dbReference>
<keyword evidence="7" id="KW-1133">Transmembrane helix</keyword>
<dbReference type="EC" id="2.7.13.3" evidence="2"/>
<feature type="transmembrane region" description="Helical" evidence="7">
    <location>
        <begin position="163"/>
        <end position="185"/>
    </location>
</feature>
<dbReference type="InterPro" id="IPR004358">
    <property type="entry name" value="Sig_transdc_His_kin-like_C"/>
</dbReference>
<evidence type="ECO:0000256" key="4">
    <source>
        <dbReference type="ARBA" id="ARBA00022679"/>
    </source>
</evidence>
<reference evidence="9 10" key="1">
    <citation type="submission" date="2019-09" db="EMBL/GenBank/DDBJ databases">
        <title>Genomes of family Cryomorphaceae.</title>
        <authorList>
            <person name="Bowman J.P."/>
        </authorList>
    </citation>
    <scope>NUCLEOTIDE SEQUENCE [LARGE SCALE GENOMIC DNA]</scope>
    <source>
        <strain evidence="9 10">LMG 25704</strain>
    </source>
</reference>
<protein>
    <recommendedName>
        <fullName evidence="2">histidine kinase</fullName>
        <ecNumber evidence="2">2.7.13.3</ecNumber>
    </recommendedName>
</protein>
<evidence type="ECO:0000259" key="8">
    <source>
        <dbReference type="PROSITE" id="PS50109"/>
    </source>
</evidence>
<dbReference type="EMBL" id="WBVO01000004">
    <property type="protein sequence ID" value="KAB2810259.1"/>
    <property type="molecule type" value="Genomic_DNA"/>
</dbReference>
<dbReference type="OrthoDB" id="1933776at2"/>
<dbReference type="SMART" id="SM00387">
    <property type="entry name" value="HATPase_c"/>
    <property type="match status" value="1"/>
</dbReference>
<dbReference type="InterPro" id="IPR050736">
    <property type="entry name" value="Sensor_HK_Regulatory"/>
</dbReference>
<keyword evidence="3" id="KW-0597">Phosphoprotein</keyword>
<dbReference type="InterPro" id="IPR003594">
    <property type="entry name" value="HATPase_dom"/>
</dbReference>
<dbReference type="Proteomes" id="UP000468650">
    <property type="component" value="Unassembled WGS sequence"/>
</dbReference>
<dbReference type="InterPro" id="IPR036097">
    <property type="entry name" value="HisK_dim/P_sf"/>
</dbReference>
<keyword evidence="5 9" id="KW-0418">Kinase</keyword>
<dbReference type="InterPro" id="IPR003661">
    <property type="entry name" value="HisK_dim/P_dom"/>
</dbReference>
<dbReference type="Gene3D" id="3.30.565.10">
    <property type="entry name" value="Histidine kinase-like ATPase, C-terminal domain"/>
    <property type="match status" value="1"/>
</dbReference>
<keyword evidence="7" id="KW-0812">Transmembrane</keyword>
<dbReference type="RefSeq" id="WP_151667048.1">
    <property type="nucleotide sequence ID" value="NZ_WBVO01000004.1"/>
</dbReference>
<evidence type="ECO:0000256" key="1">
    <source>
        <dbReference type="ARBA" id="ARBA00000085"/>
    </source>
</evidence>
<dbReference type="CDD" id="cd00082">
    <property type="entry name" value="HisKA"/>
    <property type="match status" value="1"/>
</dbReference>
<gene>
    <name evidence="9" type="ORF">F8C67_06655</name>
</gene>
<dbReference type="GO" id="GO:0000155">
    <property type="term" value="F:phosphorelay sensor kinase activity"/>
    <property type="evidence" value="ECO:0007669"/>
    <property type="project" value="InterPro"/>
</dbReference>
<evidence type="ECO:0000313" key="9">
    <source>
        <dbReference type="EMBL" id="KAB2810259.1"/>
    </source>
</evidence>
<dbReference type="InterPro" id="IPR005467">
    <property type="entry name" value="His_kinase_dom"/>
</dbReference>
<keyword evidence="10" id="KW-1185">Reference proteome</keyword>
<keyword evidence="7" id="KW-0472">Membrane</keyword>
<evidence type="ECO:0000256" key="7">
    <source>
        <dbReference type="SAM" id="Phobius"/>
    </source>
</evidence>
<dbReference type="Gene3D" id="1.10.287.130">
    <property type="match status" value="1"/>
</dbReference>